<sequence>MTLSLCFFLAPTPELWMLVLNHQTQIIFLSLIEEGNVFYVAGGLLTELPLASPLVEAIDVMEGFAEIYTVERGRVTAPIPRHSGAGPTGWVVPRYRRNCVCTQQTCATNSHPAPQSCTTARRGN</sequence>
<dbReference type="Proteomes" id="UP000479710">
    <property type="component" value="Unassembled WGS sequence"/>
</dbReference>
<gene>
    <name evidence="2" type="ORF">E2562_027674</name>
</gene>
<comment type="caution">
    <text evidence="2">The sequence shown here is derived from an EMBL/GenBank/DDBJ whole genome shotgun (WGS) entry which is preliminary data.</text>
</comment>
<feature type="domain" description="tRNA (adenine(58)-N(1))-methyltransferase catalytic subunit TRM61 C-terminal" evidence="1">
    <location>
        <begin position="6"/>
        <end position="30"/>
    </location>
</feature>
<dbReference type="AlphaFoldDB" id="A0A6G1EQG1"/>
<dbReference type="Pfam" id="PF08704">
    <property type="entry name" value="GCD14"/>
    <property type="match status" value="1"/>
</dbReference>
<proteinExistence type="predicted"/>
<reference evidence="2 3" key="1">
    <citation type="submission" date="2019-11" db="EMBL/GenBank/DDBJ databases">
        <title>Whole genome sequence of Oryza granulata.</title>
        <authorList>
            <person name="Li W."/>
        </authorList>
    </citation>
    <scope>NUCLEOTIDE SEQUENCE [LARGE SCALE GENOMIC DNA]</scope>
    <source>
        <strain evidence="3">cv. Menghai</strain>
        <tissue evidence="2">Leaf</tissue>
    </source>
</reference>
<protein>
    <recommendedName>
        <fullName evidence="1">tRNA (adenine(58)-N(1))-methyltransferase catalytic subunit TRM61 C-terminal domain-containing protein</fullName>
    </recommendedName>
</protein>
<accession>A0A6G1EQG1</accession>
<name>A0A6G1EQG1_9ORYZ</name>
<evidence type="ECO:0000259" key="1">
    <source>
        <dbReference type="Pfam" id="PF08704"/>
    </source>
</evidence>
<organism evidence="2 3">
    <name type="scientific">Oryza meyeriana var. granulata</name>
    <dbReference type="NCBI Taxonomy" id="110450"/>
    <lineage>
        <taxon>Eukaryota</taxon>
        <taxon>Viridiplantae</taxon>
        <taxon>Streptophyta</taxon>
        <taxon>Embryophyta</taxon>
        <taxon>Tracheophyta</taxon>
        <taxon>Spermatophyta</taxon>
        <taxon>Magnoliopsida</taxon>
        <taxon>Liliopsida</taxon>
        <taxon>Poales</taxon>
        <taxon>Poaceae</taxon>
        <taxon>BOP clade</taxon>
        <taxon>Oryzoideae</taxon>
        <taxon>Oryzeae</taxon>
        <taxon>Oryzinae</taxon>
        <taxon>Oryza</taxon>
        <taxon>Oryza meyeriana</taxon>
    </lineage>
</organism>
<dbReference type="EMBL" id="SPHZ02000003">
    <property type="protein sequence ID" value="KAF0926861.1"/>
    <property type="molecule type" value="Genomic_DNA"/>
</dbReference>
<dbReference type="InterPro" id="IPR049470">
    <property type="entry name" value="TRM61_C"/>
</dbReference>
<evidence type="ECO:0000313" key="2">
    <source>
        <dbReference type="EMBL" id="KAF0926861.1"/>
    </source>
</evidence>
<keyword evidence="3" id="KW-1185">Reference proteome</keyword>
<evidence type="ECO:0000313" key="3">
    <source>
        <dbReference type="Proteomes" id="UP000479710"/>
    </source>
</evidence>